<dbReference type="GO" id="GO:0140359">
    <property type="term" value="F:ABC-type transporter activity"/>
    <property type="evidence" value="ECO:0007669"/>
    <property type="project" value="InterPro"/>
</dbReference>
<dbReference type="AlphaFoldDB" id="A0A9N8E4A7"/>
<protein>
    <submittedName>
        <fullName evidence="12">White-brown complex homolog protein 30</fullName>
    </submittedName>
</protein>
<feature type="transmembrane region" description="Helical" evidence="9">
    <location>
        <begin position="281"/>
        <end position="305"/>
    </location>
</feature>
<comment type="subcellular location">
    <subcellularLocation>
        <location evidence="1">Membrane</location>
        <topology evidence="1">Multi-pass membrane protein</topology>
    </subcellularLocation>
</comment>
<sequence>MRNSTTKRWQAPHWLWGLLLVATVSYLPVAQGQEQCPAYREPDDPNTHYDYVNDDGKSIQFEAPDGCPCVDGMSDLYCAHCETDQGCQSEKPSQICSKTFYYTEDTPYKSYKCRLFGLLEGLFTNGKLSIYVNTTAKEVFMTIYNWDIDEPINGVHAVDCVLSGCDIPVGGTDGGCASTTCKCTDECSDFTRNIMENLIGGNPATVNMFENENGGSEGALVKLNIDGAPFKIEALCNASACVEDPNYMAFDPIAAAALAAGENATLAPLVSYVQGWETSSYFALIVLVAIVGFFCFLTVLVAIPYMCTQHQSAPKLGSKSFDETTSYAPSPTGSLEQANAPKHVLEFRHISKVVKLRSAAARKHGSNKKAILNNISGRAESGTLMAIMGPSGSGKSSLLNVIATVATRGASRVSGQILLNGVVQKRGYRNQVAYVQQDDSLYSTLTVRECLEYSALLRLPKAMKVSEKQAQVWQTLQELRLTEVSDNRIGATNGNGRAGISGGERKRVSIGMELVAKAPVICLDEPTSGLDAYGANQLVKVLHQLAARGNRVVILSIHQPSMKSFMSMDKILLLGHGRCMYTGSPDDVAGYLEARGFPCPPMETVADHMLDVVSKKKNLSSLKGEDATAINYARLCVEKAPESNDDPTTSQPFTTYMKDTAGGTGGEWREISGERHSIFNEITVLFARAAKDIIRNKELFLMQVTISLILALFAGGIFNDVSNNLAGFQNRTGAFYFSLSFFAFASFSSMDLFIREQHIFVRETGAKYYGTFPYFLTKKVLDLFMLRVIPVALFTFIFYWMMGLKNTAPAFVTYLATMVLFNVCAGVMSICISIATPTVGQANLIAAVWFLVMLLFGGFLLNIQTMDPWYSWLKYLSIFYYAFEVLMANELMGLVLSFDAPGYPALPVEGEVFLQTIGMNPDNQLRNLICLCALALGFAVLAFFLLLLRVPPSANKLFTAMQKENKRLAMTLKKRPSTMAAASGPLSTSGSARLTLQQAGDDAILISPASHASNDQYSFEAMKTDLTPDAVDVDSTDSDAVEI</sequence>
<evidence type="ECO:0000256" key="5">
    <source>
        <dbReference type="ARBA" id="ARBA00022840"/>
    </source>
</evidence>
<evidence type="ECO:0000256" key="8">
    <source>
        <dbReference type="SAM" id="MobiDB-lite"/>
    </source>
</evidence>
<evidence type="ECO:0000313" key="13">
    <source>
        <dbReference type="Proteomes" id="UP001153069"/>
    </source>
</evidence>
<feature type="transmembrane region" description="Helical" evidence="9">
    <location>
        <begin position="842"/>
        <end position="863"/>
    </location>
</feature>
<keyword evidence="6 9" id="KW-1133">Transmembrane helix</keyword>
<evidence type="ECO:0000256" key="3">
    <source>
        <dbReference type="ARBA" id="ARBA00022692"/>
    </source>
</evidence>
<dbReference type="PANTHER" id="PTHR48041:SF2">
    <property type="entry name" value="ATP-DEPENDENT PERMEASE-RELATED"/>
    <property type="match status" value="1"/>
</dbReference>
<dbReference type="Pfam" id="PF01061">
    <property type="entry name" value="ABC2_membrane"/>
    <property type="match status" value="1"/>
</dbReference>
<evidence type="ECO:0000256" key="7">
    <source>
        <dbReference type="ARBA" id="ARBA00023136"/>
    </source>
</evidence>
<feature type="domain" description="ABC transporter" evidence="11">
    <location>
        <begin position="345"/>
        <end position="601"/>
    </location>
</feature>
<keyword evidence="5" id="KW-0067">ATP-binding</keyword>
<comment type="caution">
    <text evidence="12">The sequence shown here is derived from an EMBL/GenBank/DDBJ whole genome shotgun (WGS) entry which is preliminary data.</text>
</comment>
<dbReference type="OrthoDB" id="66620at2759"/>
<dbReference type="Pfam" id="PF00005">
    <property type="entry name" value="ABC_tran"/>
    <property type="match status" value="1"/>
</dbReference>
<evidence type="ECO:0000256" key="9">
    <source>
        <dbReference type="SAM" id="Phobius"/>
    </source>
</evidence>
<feature type="transmembrane region" description="Helical" evidence="9">
    <location>
        <begin position="814"/>
        <end position="835"/>
    </location>
</feature>
<dbReference type="InterPro" id="IPR013525">
    <property type="entry name" value="ABC2_TM"/>
</dbReference>
<proteinExistence type="predicted"/>
<evidence type="ECO:0000256" key="6">
    <source>
        <dbReference type="ARBA" id="ARBA00022989"/>
    </source>
</evidence>
<keyword evidence="7 9" id="KW-0472">Membrane</keyword>
<accession>A0A9N8E4A7</accession>
<dbReference type="Gene3D" id="3.40.50.300">
    <property type="entry name" value="P-loop containing nucleotide triphosphate hydrolases"/>
    <property type="match status" value="1"/>
</dbReference>
<dbReference type="InterPro" id="IPR003593">
    <property type="entry name" value="AAA+_ATPase"/>
</dbReference>
<reference evidence="12" key="1">
    <citation type="submission" date="2020-06" db="EMBL/GenBank/DDBJ databases">
        <authorList>
            <consortium name="Plant Systems Biology data submission"/>
        </authorList>
    </citation>
    <scope>NUCLEOTIDE SEQUENCE</scope>
    <source>
        <strain evidence="12">D6</strain>
    </source>
</reference>
<dbReference type="InterPro" id="IPR017871">
    <property type="entry name" value="ABC_transporter-like_CS"/>
</dbReference>
<dbReference type="SMART" id="SM00382">
    <property type="entry name" value="AAA"/>
    <property type="match status" value="1"/>
</dbReference>
<keyword evidence="13" id="KW-1185">Reference proteome</keyword>
<keyword evidence="4" id="KW-0547">Nucleotide-binding</keyword>
<evidence type="ECO:0000313" key="12">
    <source>
        <dbReference type="EMBL" id="CAB9513645.1"/>
    </source>
</evidence>
<dbReference type="InterPro" id="IPR003439">
    <property type="entry name" value="ABC_transporter-like_ATP-bd"/>
</dbReference>
<gene>
    <name evidence="12" type="ORF">SEMRO_604_G174070.1</name>
</gene>
<evidence type="ECO:0000256" key="4">
    <source>
        <dbReference type="ARBA" id="ARBA00022741"/>
    </source>
</evidence>
<feature type="transmembrane region" description="Helical" evidence="9">
    <location>
        <begin position="699"/>
        <end position="718"/>
    </location>
</feature>
<evidence type="ECO:0000256" key="10">
    <source>
        <dbReference type="SAM" id="SignalP"/>
    </source>
</evidence>
<dbReference type="GO" id="GO:0016020">
    <property type="term" value="C:membrane"/>
    <property type="evidence" value="ECO:0007669"/>
    <property type="project" value="UniProtKB-SubCell"/>
</dbReference>
<dbReference type="PROSITE" id="PS00211">
    <property type="entry name" value="ABC_TRANSPORTER_1"/>
    <property type="match status" value="1"/>
</dbReference>
<evidence type="ECO:0000259" key="11">
    <source>
        <dbReference type="PROSITE" id="PS50893"/>
    </source>
</evidence>
<dbReference type="GO" id="GO:0016887">
    <property type="term" value="F:ATP hydrolysis activity"/>
    <property type="evidence" value="ECO:0007669"/>
    <property type="project" value="InterPro"/>
</dbReference>
<feature type="transmembrane region" description="Helical" evidence="9">
    <location>
        <begin position="869"/>
        <end position="888"/>
    </location>
</feature>
<dbReference type="CDD" id="cd03213">
    <property type="entry name" value="ABCG_EPDR"/>
    <property type="match status" value="1"/>
</dbReference>
<feature type="compositionally biased region" description="Polar residues" evidence="8">
    <location>
        <begin position="323"/>
        <end position="336"/>
    </location>
</feature>
<dbReference type="PANTHER" id="PTHR48041">
    <property type="entry name" value="ABC TRANSPORTER G FAMILY MEMBER 28"/>
    <property type="match status" value="1"/>
</dbReference>
<dbReference type="SUPFAM" id="SSF52540">
    <property type="entry name" value="P-loop containing nucleoside triphosphate hydrolases"/>
    <property type="match status" value="1"/>
</dbReference>
<dbReference type="PROSITE" id="PS50893">
    <property type="entry name" value="ABC_TRANSPORTER_2"/>
    <property type="match status" value="1"/>
</dbReference>
<feature type="transmembrane region" description="Helical" evidence="9">
    <location>
        <begin position="928"/>
        <end position="948"/>
    </location>
</feature>
<evidence type="ECO:0000256" key="1">
    <source>
        <dbReference type="ARBA" id="ARBA00004141"/>
    </source>
</evidence>
<feature type="signal peptide" evidence="10">
    <location>
        <begin position="1"/>
        <end position="32"/>
    </location>
</feature>
<keyword evidence="2" id="KW-0813">Transport</keyword>
<dbReference type="InterPro" id="IPR050352">
    <property type="entry name" value="ABCG_transporters"/>
</dbReference>
<feature type="region of interest" description="Disordered" evidence="8">
    <location>
        <begin position="315"/>
        <end position="336"/>
    </location>
</feature>
<dbReference type="EMBL" id="CAICTM010000603">
    <property type="protein sequence ID" value="CAB9513645.1"/>
    <property type="molecule type" value="Genomic_DNA"/>
</dbReference>
<feature type="transmembrane region" description="Helical" evidence="9">
    <location>
        <begin position="784"/>
        <end position="802"/>
    </location>
</feature>
<keyword evidence="3 9" id="KW-0812">Transmembrane</keyword>
<feature type="transmembrane region" description="Helical" evidence="9">
    <location>
        <begin position="733"/>
        <end position="754"/>
    </location>
</feature>
<name>A0A9N8E4A7_9STRA</name>
<keyword evidence="10" id="KW-0732">Signal</keyword>
<evidence type="ECO:0000256" key="2">
    <source>
        <dbReference type="ARBA" id="ARBA00022448"/>
    </source>
</evidence>
<dbReference type="InterPro" id="IPR027417">
    <property type="entry name" value="P-loop_NTPase"/>
</dbReference>
<dbReference type="Proteomes" id="UP001153069">
    <property type="component" value="Unassembled WGS sequence"/>
</dbReference>
<dbReference type="GO" id="GO:0005524">
    <property type="term" value="F:ATP binding"/>
    <property type="evidence" value="ECO:0007669"/>
    <property type="project" value="UniProtKB-KW"/>
</dbReference>
<organism evidence="12 13">
    <name type="scientific">Seminavis robusta</name>
    <dbReference type="NCBI Taxonomy" id="568900"/>
    <lineage>
        <taxon>Eukaryota</taxon>
        <taxon>Sar</taxon>
        <taxon>Stramenopiles</taxon>
        <taxon>Ochrophyta</taxon>
        <taxon>Bacillariophyta</taxon>
        <taxon>Bacillariophyceae</taxon>
        <taxon>Bacillariophycidae</taxon>
        <taxon>Naviculales</taxon>
        <taxon>Naviculaceae</taxon>
        <taxon>Seminavis</taxon>
    </lineage>
</organism>
<feature type="chain" id="PRO_5040374362" evidence="10">
    <location>
        <begin position="33"/>
        <end position="1043"/>
    </location>
</feature>